<proteinExistence type="predicted"/>
<evidence type="ECO:0000313" key="1">
    <source>
        <dbReference type="EnsemblPlants" id="AVESA.00010b.r2.3AG0435530.1.CDS.1"/>
    </source>
</evidence>
<protein>
    <submittedName>
        <fullName evidence="1">Uncharacterized protein</fullName>
    </submittedName>
</protein>
<organism evidence="1 2">
    <name type="scientific">Avena sativa</name>
    <name type="common">Oat</name>
    <dbReference type="NCBI Taxonomy" id="4498"/>
    <lineage>
        <taxon>Eukaryota</taxon>
        <taxon>Viridiplantae</taxon>
        <taxon>Streptophyta</taxon>
        <taxon>Embryophyta</taxon>
        <taxon>Tracheophyta</taxon>
        <taxon>Spermatophyta</taxon>
        <taxon>Magnoliopsida</taxon>
        <taxon>Liliopsida</taxon>
        <taxon>Poales</taxon>
        <taxon>Poaceae</taxon>
        <taxon>BOP clade</taxon>
        <taxon>Pooideae</taxon>
        <taxon>Poodae</taxon>
        <taxon>Poeae</taxon>
        <taxon>Poeae Chloroplast Group 1 (Aveneae type)</taxon>
        <taxon>Aveninae</taxon>
        <taxon>Avena</taxon>
    </lineage>
</organism>
<dbReference type="EnsemblPlants" id="AVESA.00010b.r2.3AG0435530.1">
    <property type="protein sequence ID" value="AVESA.00010b.r2.3AG0435530.1.CDS.1"/>
    <property type="gene ID" value="AVESA.00010b.r2.3AG0435530"/>
</dbReference>
<reference evidence="1" key="2">
    <citation type="submission" date="2025-09" db="UniProtKB">
        <authorList>
            <consortium name="EnsemblPlants"/>
        </authorList>
    </citation>
    <scope>IDENTIFICATION</scope>
</reference>
<keyword evidence="2" id="KW-1185">Reference proteome</keyword>
<reference evidence="1" key="1">
    <citation type="submission" date="2021-05" db="EMBL/GenBank/DDBJ databases">
        <authorList>
            <person name="Scholz U."/>
            <person name="Mascher M."/>
            <person name="Fiebig A."/>
        </authorList>
    </citation>
    <scope>NUCLEOTIDE SEQUENCE [LARGE SCALE GENOMIC DNA]</scope>
</reference>
<dbReference type="Proteomes" id="UP001732700">
    <property type="component" value="Chromosome 3A"/>
</dbReference>
<evidence type="ECO:0000313" key="2">
    <source>
        <dbReference type="Proteomes" id="UP001732700"/>
    </source>
</evidence>
<sequence length="411" mass="46099">MIPVRLSRWCSRRTKSSPGFAQLGLWRRREELSVRGWDAAPARASKILAGLGFDQAKQARPTSSFSGGWVKRITLAGALFVQPTPLLLDEPTNHLDLRAVLWLEEYLVARCKSTVIVVSHDQDFLNSVCDEIIHLHDKKLDSYRGNFDDFEKAARKSRRRKPNKTRNDDYSVEFHFPAPNELPRRRPLLQLSDAGFRYPNFTLSGVDVDVYMGTRAAIVGLNGSSKSTLRKLLSGDLSPTQGKVRAHHKLRTGRYSQQFVDTLKLHQTAVQHLLEEHPDLDGDETEARAAVAEFGLPSESHLTPINRLSGGQKARVVLASMALEEPHVLLLDEPTNHLDMQTVDALADALCEFAGGVVLVSHDSSLISRVCEDEKSSEVWVVQDGTVSTYHGTFEEYKEELIQEIREELQA</sequence>
<accession>A0ACD5VIF0</accession>
<name>A0ACD5VIF0_AVESA</name>